<evidence type="ECO:0000256" key="1">
    <source>
        <dbReference type="SAM" id="MobiDB-lite"/>
    </source>
</evidence>
<dbReference type="Proteomes" id="UP000198937">
    <property type="component" value="Unassembled WGS sequence"/>
</dbReference>
<organism evidence="2 3">
    <name type="scientific">Micromonospora yangpuensis</name>
    <dbReference type="NCBI Taxonomy" id="683228"/>
    <lineage>
        <taxon>Bacteria</taxon>
        <taxon>Bacillati</taxon>
        <taxon>Actinomycetota</taxon>
        <taxon>Actinomycetes</taxon>
        <taxon>Micromonosporales</taxon>
        <taxon>Micromonosporaceae</taxon>
        <taxon>Micromonospora</taxon>
    </lineage>
</organism>
<evidence type="ECO:0000313" key="2">
    <source>
        <dbReference type="EMBL" id="SCL64363.1"/>
    </source>
</evidence>
<accession>A0A1C6VDD1</accession>
<evidence type="ECO:0000313" key="3">
    <source>
        <dbReference type="Proteomes" id="UP000198937"/>
    </source>
</evidence>
<feature type="compositionally biased region" description="Low complexity" evidence="1">
    <location>
        <begin position="185"/>
        <end position="197"/>
    </location>
</feature>
<reference evidence="2 3" key="1">
    <citation type="submission" date="2016-06" db="EMBL/GenBank/DDBJ databases">
        <authorList>
            <person name="Kjaerup R.B."/>
            <person name="Dalgaard T.S."/>
            <person name="Juul-Madsen H.R."/>
        </authorList>
    </citation>
    <scope>NUCLEOTIDE SEQUENCE [LARGE SCALE GENOMIC DNA]</scope>
    <source>
        <strain evidence="2 3">DSM 45577</strain>
    </source>
</reference>
<feature type="compositionally biased region" description="Basic residues" evidence="1">
    <location>
        <begin position="149"/>
        <end position="164"/>
    </location>
</feature>
<feature type="compositionally biased region" description="Low complexity" evidence="1">
    <location>
        <begin position="222"/>
        <end position="237"/>
    </location>
</feature>
<gene>
    <name evidence="2" type="ORF">GA0070617_5453</name>
</gene>
<name>A0A1C6VDD1_9ACTN</name>
<keyword evidence="3" id="KW-1185">Reference proteome</keyword>
<dbReference type="EMBL" id="FMIA01000002">
    <property type="protein sequence ID" value="SCL64363.1"/>
    <property type="molecule type" value="Genomic_DNA"/>
</dbReference>
<protein>
    <submittedName>
        <fullName evidence="2">Uncharacterized protein</fullName>
    </submittedName>
</protein>
<dbReference type="STRING" id="683228.GA0070617_5453"/>
<sequence>MRDSTLVTLSDVPVDAVEHGGVGFDDLDGLDLGSPSPTDLPLFLQQHENEKARKRATERRRYARVRAALKGEEADPAVALRRTPRDDTDPQVVTARAALRRHLARKEAARDGQDPDPGAALRRRPNGATPEPSGVRRRQRRDDDDPKVVARRATMRRHFARKRAALTGDPPDPDIALRIKRRDAGAGPASAPSTATAERPESTTPVALAAALTSPGQNRTGSRPAPARPPQSAATPSGTVGRRMSVGR</sequence>
<feature type="region of interest" description="Disordered" evidence="1">
    <location>
        <begin position="102"/>
        <end position="248"/>
    </location>
</feature>
<proteinExistence type="predicted"/>
<dbReference type="AlphaFoldDB" id="A0A1C6VDD1"/>